<reference evidence="2" key="1">
    <citation type="submission" date="2022-11" db="UniProtKB">
        <authorList>
            <consortium name="WormBaseParasite"/>
        </authorList>
    </citation>
    <scope>IDENTIFICATION</scope>
</reference>
<evidence type="ECO:0000313" key="1">
    <source>
        <dbReference type="Proteomes" id="UP000887579"/>
    </source>
</evidence>
<proteinExistence type="predicted"/>
<sequence length="106" mass="12157">MPLVLCENVGCLESSKIECSPNVSMELCKGENNQWINGFHERFENGKNSTKVECCQYKDDIKMHFLKKINVTNVATFEREESYDGEKLVALTVFNDVQMQGNDKNE</sequence>
<dbReference type="WBParaSite" id="ES5_v2.g11886.t1">
    <property type="protein sequence ID" value="ES5_v2.g11886.t1"/>
    <property type="gene ID" value="ES5_v2.g11886"/>
</dbReference>
<organism evidence="1 2">
    <name type="scientific">Panagrolaimus sp. ES5</name>
    <dbReference type="NCBI Taxonomy" id="591445"/>
    <lineage>
        <taxon>Eukaryota</taxon>
        <taxon>Metazoa</taxon>
        <taxon>Ecdysozoa</taxon>
        <taxon>Nematoda</taxon>
        <taxon>Chromadorea</taxon>
        <taxon>Rhabditida</taxon>
        <taxon>Tylenchina</taxon>
        <taxon>Panagrolaimomorpha</taxon>
        <taxon>Panagrolaimoidea</taxon>
        <taxon>Panagrolaimidae</taxon>
        <taxon>Panagrolaimus</taxon>
    </lineage>
</organism>
<name>A0AC34F4C3_9BILA</name>
<dbReference type="Proteomes" id="UP000887579">
    <property type="component" value="Unplaced"/>
</dbReference>
<protein>
    <submittedName>
        <fullName evidence="2">Uncharacterized protein</fullName>
    </submittedName>
</protein>
<accession>A0AC34F4C3</accession>
<evidence type="ECO:0000313" key="2">
    <source>
        <dbReference type="WBParaSite" id="ES5_v2.g11886.t1"/>
    </source>
</evidence>